<evidence type="ECO:0000256" key="3">
    <source>
        <dbReference type="ARBA" id="ARBA00023136"/>
    </source>
</evidence>
<feature type="transmembrane region" description="Helical" evidence="4">
    <location>
        <begin position="398"/>
        <end position="417"/>
    </location>
</feature>
<dbReference type="GO" id="GO:0005886">
    <property type="term" value="C:plasma membrane"/>
    <property type="evidence" value="ECO:0007669"/>
    <property type="project" value="UniProtKB-SubCell"/>
</dbReference>
<dbReference type="Pfam" id="PF12801">
    <property type="entry name" value="Fer4_5"/>
    <property type="match status" value="2"/>
</dbReference>
<evidence type="ECO:0000256" key="1">
    <source>
        <dbReference type="ARBA" id="ARBA00004236"/>
    </source>
</evidence>
<sequence length="418" mass="45790">MRFSNIRAKFPQLIVLLVIISLIGIRSIENSSKTKGQTVLVANNDILSCLKEIVPEVTAIENDGAEQWILKDKNSITVGKAVIAQQTTSKIIGYSGPIPMVIALDKNDNVKALGLLPNDETPSFIDVVVAKGFLKKWNGLSVNQAVAMDMDAVSGATYSSTAINETVKQRLAEYSKATAVARKADIKMIVTYCSILLVLLYALAFYCFPKQMNKYRITLLILSIGVLGIAYGSFLSIKLIGGWFIQGVSLKNQIIFVTMAILAFMLPFLFGKNFYCTYVCPFGASQELLGKINPKKLELPKSVTTILSHTRTKVMLFVLGIALFGSTIDVTNAEPFTLFLFASASKGVIVMSAAFLLLSIFIPRAWCRFFCPTGALIDFFRKEGKDIFPKKVTFQTHLIALVVAAIAVLIFLASSIFA</sequence>
<keyword evidence="7" id="KW-1185">Reference proteome</keyword>
<dbReference type="Proteomes" id="UP000294830">
    <property type="component" value="Unassembled WGS sequence"/>
</dbReference>
<keyword evidence="3 4" id="KW-0472">Membrane</keyword>
<dbReference type="OrthoDB" id="9806398at2"/>
<dbReference type="SMART" id="SM00900">
    <property type="entry name" value="FMN_bind"/>
    <property type="match status" value="1"/>
</dbReference>
<feature type="transmembrane region" description="Helical" evidence="4">
    <location>
        <begin position="253"/>
        <end position="270"/>
    </location>
</feature>
<feature type="transmembrane region" description="Helical" evidence="4">
    <location>
        <begin position="189"/>
        <end position="208"/>
    </location>
</feature>
<accession>A0A4R2EMJ2</accession>
<feature type="transmembrane region" description="Helical" evidence="4">
    <location>
        <begin position="220"/>
        <end position="241"/>
    </location>
</feature>
<feature type="domain" description="FMN-binding" evidence="5">
    <location>
        <begin position="93"/>
        <end position="174"/>
    </location>
</feature>
<dbReference type="PANTHER" id="PTHR30224:SF4">
    <property type="entry name" value="ELECTRON TRANSPORT PROTEIN YCCM-RELATED"/>
    <property type="match status" value="1"/>
</dbReference>
<evidence type="ECO:0000313" key="7">
    <source>
        <dbReference type="Proteomes" id="UP000294830"/>
    </source>
</evidence>
<proteinExistence type="predicted"/>
<dbReference type="InterPro" id="IPR052378">
    <property type="entry name" value="NosR_regulator"/>
</dbReference>
<protein>
    <submittedName>
        <fullName evidence="6">4Fe-4S binding protein</fullName>
    </submittedName>
</protein>
<keyword evidence="2" id="KW-1003">Cell membrane</keyword>
<dbReference type="AlphaFoldDB" id="A0A4R2EMJ2"/>
<organism evidence="6 7">
    <name type="scientific">Acetobacteroides hydrogenigenes</name>
    <dbReference type="NCBI Taxonomy" id="979970"/>
    <lineage>
        <taxon>Bacteria</taxon>
        <taxon>Pseudomonadati</taxon>
        <taxon>Bacteroidota</taxon>
        <taxon>Bacteroidia</taxon>
        <taxon>Bacteroidales</taxon>
        <taxon>Rikenellaceae</taxon>
        <taxon>Acetobacteroides</taxon>
    </lineage>
</organism>
<keyword evidence="4" id="KW-1133">Transmembrane helix</keyword>
<dbReference type="InterPro" id="IPR007329">
    <property type="entry name" value="FMN-bd"/>
</dbReference>
<reference evidence="6 7" key="1">
    <citation type="submission" date="2019-03" db="EMBL/GenBank/DDBJ databases">
        <title>Genomic Encyclopedia of Archaeal and Bacterial Type Strains, Phase II (KMG-II): from individual species to whole genera.</title>
        <authorList>
            <person name="Goeker M."/>
        </authorList>
    </citation>
    <scope>NUCLEOTIDE SEQUENCE [LARGE SCALE GENOMIC DNA]</scope>
    <source>
        <strain evidence="6 7">RL-C</strain>
    </source>
</reference>
<evidence type="ECO:0000313" key="6">
    <source>
        <dbReference type="EMBL" id="TCN68452.1"/>
    </source>
</evidence>
<evidence type="ECO:0000256" key="2">
    <source>
        <dbReference type="ARBA" id="ARBA00022475"/>
    </source>
</evidence>
<comment type="caution">
    <text evidence="6">The sequence shown here is derived from an EMBL/GenBank/DDBJ whole genome shotgun (WGS) entry which is preliminary data.</text>
</comment>
<feature type="transmembrane region" description="Helical" evidence="4">
    <location>
        <begin position="314"/>
        <end position="333"/>
    </location>
</feature>
<dbReference type="InterPro" id="IPR017896">
    <property type="entry name" value="4Fe4S_Fe-S-bd"/>
</dbReference>
<comment type="subcellular location">
    <subcellularLocation>
        <location evidence="1">Cell membrane</location>
    </subcellularLocation>
</comment>
<keyword evidence="4" id="KW-0812">Transmembrane</keyword>
<evidence type="ECO:0000259" key="5">
    <source>
        <dbReference type="SMART" id="SM00900"/>
    </source>
</evidence>
<name>A0A4R2EMJ2_9BACT</name>
<evidence type="ECO:0000256" key="4">
    <source>
        <dbReference type="SAM" id="Phobius"/>
    </source>
</evidence>
<gene>
    <name evidence="6" type="ORF">CLV25_10634</name>
</gene>
<dbReference type="PANTHER" id="PTHR30224">
    <property type="entry name" value="ELECTRON TRANSPORT PROTEIN"/>
    <property type="match status" value="1"/>
</dbReference>
<dbReference type="Pfam" id="PF04205">
    <property type="entry name" value="FMN_bind"/>
    <property type="match status" value="1"/>
</dbReference>
<feature type="transmembrane region" description="Helical" evidence="4">
    <location>
        <begin position="339"/>
        <end position="362"/>
    </location>
</feature>
<dbReference type="RefSeq" id="WP_131839041.1">
    <property type="nucleotide sequence ID" value="NZ_SLWB01000006.1"/>
</dbReference>
<dbReference type="EMBL" id="SLWB01000006">
    <property type="protein sequence ID" value="TCN68452.1"/>
    <property type="molecule type" value="Genomic_DNA"/>
</dbReference>
<dbReference type="GO" id="GO:0010181">
    <property type="term" value="F:FMN binding"/>
    <property type="evidence" value="ECO:0007669"/>
    <property type="project" value="InterPro"/>
</dbReference>